<evidence type="ECO:0000313" key="3">
    <source>
        <dbReference type="Proteomes" id="UP000178622"/>
    </source>
</evidence>
<keyword evidence="1" id="KW-1133">Transmembrane helix</keyword>
<dbReference type="InterPro" id="IPR009577">
    <property type="entry name" value="Sm_multidrug_ex"/>
</dbReference>
<gene>
    <name evidence="2" type="ORF">BG261_07560</name>
</gene>
<keyword evidence="1" id="KW-0472">Membrane</keyword>
<dbReference type="STRING" id="1859473.BG261_07560"/>
<name>A0A1E8GJH5_9LACT</name>
<evidence type="ECO:0008006" key="4">
    <source>
        <dbReference type="Google" id="ProtNLM"/>
    </source>
</evidence>
<dbReference type="Proteomes" id="UP000178622">
    <property type="component" value="Unassembled WGS sequence"/>
</dbReference>
<protein>
    <recommendedName>
        <fullName evidence="4">Small multi-drug export protein</fullName>
    </recommendedName>
</protein>
<dbReference type="RefSeq" id="WP_070793145.1">
    <property type="nucleotide sequence ID" value="NZ_MKIR01000025.1"/>
</dbReference>
<dbReference type="PANTHER" id="PTHR36007">
    <property type="entry name" value="TRANSPORT PROTEIN-RELATED"/>
    <property type="match status" value="1"/>
</dbReference>
<keyword evidence="3" id="KW-1185">Reference proteome</keyword>
<dbReference type="OrthoDB" id="360192at2"/>
<organism evidence="2 3">
    <name type="scientific">Floricoccus tropicus</name>
    <dbReference type="NCBI Taxonomy" id="1859473"/>
    <lineage>
        <taxon>Bacteria</taxon>
        <taxon>Bacillati</taxon>
        <taxon>Bacillota</taxon>
        <taxon>Bacilli</taxon>
        <taxon>Lactobacillales</taxon>
        <taxon>Streptococcaceae</taxon>
        <taxon>Floricoccus</taxon>
    </lineage>
</organism>
<feature type="transmembrane region" description="Helical" evidence="1">
    <location>
        <begin position="140"/>
        <end position="161"/>
    </location>
</feature>
<dbReference type="PANTHER" id="PTHR36007:SF2">
    <property type="entry name" value="TRANSPORT PROTEIN-RELATED"/>
    <property type="match status" value="1"/>
</dbReference>
<comment type="caution">
    <text evidence="2">The sequence shown here is derived from an EMBL/GenBank/DDBJ whole genome shotgun (WGS) entry which is preliminary data.</text>
</comment>
<dbReference type="AlphaFoldDB" id="A0A1E8GJH5"/>
<dbReference type="EMBL" id="MKIR01000025">
    <property type="protein sequence ID" value="OFI48399.1"/>
    <property type="molecule type" value="Genomic_DNA"/>
</dbReference>
<feature type="transmembrane region" description="Helical" evidence="1">
    <location>
        <begin position="107"/>
        <end position="133"/>
    </location>
</feature>
<evidence type="ECO:0000313" key="2">
    <source>
        <dbReference type="EMBL" id="OFI48399.1"/>
    </source>
</evidence>
<feature type="transmembrane region" description="Helical" evidence="1">
    <location>
        <begin position="44"/>
        <end position="66"/>
    </location>
</feature>
<keyword evidence="1" id="KW-0812">Transmembrane</keyword>
<proteinExistence type="predicted"/>
<evidence type="ECO:0000256" key="1">
    <source>
        <dbReference type="SAM" id="Phobius"/>
    </source>
</evidence>
<feature type="transmembrane region" description="Helical" evidence="1">
    <location>
        <begin position="17"/>
        <end position="37"/>
    </location>
</feature>
<reference evidence="3" key="1">
    <citation type="submission" date="2016-09" db="EMBL/GenBank/DDBJ databases">
        <title>Draft genome sequence of a novel species of the family Streptococcaceae isolated from flowers.</title>
        <authorList>
            <person name="Chuah L.-O."/>
            <person name="Yap K.-P."/>
            <person name="Thong K.L."/>
            <person name="Liong M.T."/>
            <person name="Ahmad R."/>
            <person name="Rusul G."/>
        </authorList>
    </citation>
    <scope>NUCLEOTIDE SEQUENCE [LARGE SCALE GENOMIC DNA]</scope>
    <source>
        <strain evidence="3">DF1</strain>
    </source>
</reference>
<sequence length="168" mass="18179">MVQTVISFLENHLSPEAIVFIISVLPVLELRGGLVAASLMHVPWYTATPIAILGTMLPVPFIIFFIEKILDFLSLHGPIKKLSQKIVEKGRSGGEKLKKNHPNSLNLGLLIFVAIPLPGFGAWTGALIAALLGLNPKKSLPVIFLGVVISAIIMLVLAYLLPDLVHHV</sequence>
<dbReference type="Pfam" id="PF06695">
    <property type="entry name" value="Sm_multidrug_ex"/>
    <property type="match status" value="1"/>
</dbReference>
<accession>A0A1E8GJH5</accession>